<accession>L8GM37</accession>
<dbReference type="RefSeq" id="XP_004335826.1">
    <property type="nucleotide sequence ID" value="XM_004335778.1"/>
</dbReference>
<evidence type="ECO:0000313" key="2">
    <source>
        <dbReference type="Proteomes" id="UP000011083"/>
    </source>
</evidence>
<organism evidence="1 2">
    <name type="scientific">Acanthamoeba castellanii (strain ATCC 30010 / Neff)</name>
    <dbReference type="NCBI Taxonomy" id="1257118"/>
    <lineage>
        <taxon>Eukaryota</taxon>
        <taxon>Amoebozoa</taxon>
        <taxon>Discosea</taxon>
        <taxon>Longamoebia</taxon>
        <taxon>Centramoebida</taxon>
        <taxon>Acanthamoebidae</taxon>
        <taxon>Acanthamoeba</taxon>
    </lineage>
</organism>
<sequence length="139" mass="15740">MESNKCPHHCNFYKTQNKLLQLPHVSILEANTASTFNPNMGQVADAQSLVSGCNWMIKWNAPVSINRNAMVTRSGFKYNLVGPIPGHYSSLYNQIVTSMHQINMPYWLFKGDYKFTIQPYDPSAGVGYTTMFCFSNHGH</sequence>
<proteinExistence type="predicted"/>
<evidence type="ECO:0000313" key="1">
    <source>
        <dbReference type="EMBL" id="ELR13813.1"/>
    </source>
</evidence>
<protein>
    <submittedName>
        <fullName evidence="1">Uncharacterized protein</fullName>
    </submittedName>
</protein>
<dbReference type="Proteomes" id="UP000011083">
    <property type="component" value="Unassembled WGS sequence"/>
</dbReference>
<name>L8GM37_ACACF</name>
<dbReference type="EMBL" id="KB008074">
    <property type="protein sequence ID" value="ELR13813.1"/>
    <property type="molecule type" value="Genomic_DNA"/>
</dbReference>
<reference evidence="1 2" key="1">
    <citation type="journal article" date="2013" name="Genome Biol.">
        <title>Genome of Acanthamoeba castellanii highlights extensive lateral gene transfer and early evolution of tyrosine kinase signaling.</title>
        <authorList>
            <person name="Clarke M."/>
            <person name="Lohan A.J."/>
            <person name="Liu B."/>
            <person name="Lagkouvardos I."/>
            <person name="Roy S."/>
            <person name="Zafar N."/>
            <person name="Bertelli C."/>
            <person name="Schilde C."/>
            <person name="Kianianmomeni A."/>
            <person name="Burglin T.R."/>
            <person name="Frech C."/>
            <person name="Turcotte B."/>
            <person name="Kopec K.O."/>
            <person name="Synnott J.M."/>
            <person name="Choo C."/>
            <person name="Paponov I."/>
            <person name="Finkler A."/>
            <person name="Soon Heng Tan C."/>
            <person name="Hutchins A.P."/>
            <person name="Weinmeier T."/>
            <person name="Rattei T."/>
            <person name="Chu J.S."/>
            <person name="Gimenez G."/>
            <person name="Irimia M."/>
            <person name="Rigden D.J."/>
            <person name="Fitzpatrick D.A."/>
            <person name="Lorenzo-Morales J."/>
            <person name="Bateman A."/>
            <person name="Chiu C.H."/>
            <person name="Tang P."/>
            <person name="Hegemann P."/>
            <person name="Fromm H."/>
            <person name="Raoult D."/>
            <person name="Greub G."/>
            <person name="Miranda-Saavedra D."/>
            <person name="Chen N."/>
            <person name="Nash P."/>
            <person name="Ginger M.L."/>
            <person name="Horn M."/>
            <person name="Schaap P."/>
            <person name="Caler L."/>
            <person name="Loftus B."/>
        </authorList>
    </citation>
    <scope>NUCLEOTIDE SEQUENCE [LARGE SCALE GENOMIC DNA]</scope>
    <source>
        <strain evidence="1 2">Neff</strain>
    </source>
</reference>
<dbReference type="GeneID" id="14914349"/>
<dbReference type="KEGG" id="acan:ACA1_076660"/>
<gene>
    <name evidence="1" type="ORF">ACA1_076660</name>
</gene>
<dbReference type="VEuPathDB" id="AmoebaDB:ACA1_076660"/>
<dbReference type="AlphaFoldDB" id="L8GM37"/>
<keyword evidence="2" id="KW-1185">Reference proteome</keyword>